<dbReference type="OMA" id="HIRFFVM"/>
<feature type="transmembrane region" description="Helical" evidence="1">
    <location>
        <begin position="30"/>
        <end position="57"/>
    </location>
</feature>
<evidence type="ECO:0000313" key="4">
    <source>
        <dbReference type="Proteomes" id="UP000005240"/>
    </source>
</evidence>
<dbReference type="EMBL" id="ADAS02003191">
    <property type="protein sequence ID" value="OAV85643.1"/>
    <property type="molecule type" value="Genomic_DNA"/>
</dbReference>
<protein>
    <submittedName>
        <fullName evidence="2 3">Chitin synthase</fullName>
    </submittedName>
</protein>
<dbReference type="Pfam" id="PF03142">
    <property type="entry name" value="Chitin_synth_2"/>
    <property type="match status" value="1"/>
</dbReference>
<reference evidence="3 4" key="3">
    <citation type="journal article" date="2017" name="G3 (Bethesda)">
        <title>Comparative analysis highlights variable genome content of wheat rusts and divergence of the mating loci.</title>
        <authorList>
            <person name="Cuomo C.A."/>
            <person name="Bakkeren G."/>
            <person name="Khalil H.B."/>
            <person name="Panwar V."/>
            <person name="Joly D."/>
            <person name="Linning R."/>
            <person name="Sakthikumar S."/>
            <person name="Song X."/>
            <person name="Adiconis X."/>
            <person name="Fan L."/>
            <person name="Goldberg J.M."/>
            <person name="Levin J.Z."/>
            <person name="Young S."/>
            <person name="Zeng Q."/>
            <person name="Anikster Y."/>
            <person name="Bruce M."/>
            <person name="Wang M."/>
            <person name="Yin C."/>
            <person name="McCallum B."/>
            <person name="Szabo L.J."/>
            <person name="Hulbert S."/>
            <person name="Chen X."/>
            <person name="Fellers J.P."/>
        </authorList>
    </citation>
    <scope>NUCLEOTIDE SEQUENCE</scope>
    <source>
        <strain evidence="4">Isolate 1-1 / race 1 (BBBD)</strain>
        <strain evidence="3">isolate 1-1 / race 1 (BBBD)</strain>
    </source>
</reference>
<evidence type="ECO:0000313" key="3">
    <source>
        <dbReference type="EnsemblFungi" id="PTTG_03902-t43_1-p1"/>
    </source>
</evidence>
<keyword evidence="4" id="KW-1185">Reference proteome</keyword>
<organism evidence="2">
    <name type="scientific">Puccinia triticina (isolate 1-1 / race 1 (BBBD))</name>
    <name type="common">Brown leaf rust fungus</name>
    <dbReference type="NCBI Taxonomy" id="630390"/>
    <lineage>
        <taxon>Eukaryota</taxon>
        <taxon>Fungi</taxon>
        <taxon>Dikarya</taxon>
        <taxon>Basidiomycota</taxon>
        <taxon>Pucciniomycotina</taxon>
        <taxon>Pucciniomycetes</taxon>
        <taxon>Pucciniales</taxon>
        <taxon>Pucciniaceae</taxon>
        <taxon>Puccinia</taxon>
    </lineage>
</organism>
<keyword evidence="1" id="KW-1133">Transmembrane helix</keyword>
<name>A0A0C4ESX3_PUCT1</name>
<feature type="transmembrane region" description="Helical" evidence="1">
    <location>
        <begin position="95"/>
        <end position="119"/>
    </location>
</feature>
<gene>
    <name evidence="2" type="ORF">PTTG_03902</name>
</gene>
<evidence type="ECO:0000313" key="2">
    <source>
        <dbReference type="EMBL" id="OAV85643.1"/>
    </source>
</evidence>
<proteinExistence type="predicted"/>
<dbReference type="Proteomes" id="UP000005240">
    <property type="component" value="Unassembled WGS sequence"/>
</dbReference>
<keyword evidence="1" id="KW-0812">Transmembrane</keyword>
<reference evidence="3" key="4">
    <citation type="submission" date="2025-05" db="UniProtKB">
        <authorList>
            <consortium name="EnsemblFungi"/>
        </authorList>
    </citation>
    <scope>IDENTIFICATION</scope>
    <source>
        <strain evidence="3">isolate 1-1 / race 1 (BBBD)</strain>
    </source>
</reference>
<reference evidence="2" key="2">
    <citation type="submission" date="2016-05" db="EMBL/GenBank/DDBJ databases">
        <title>Comparative analysis highlights variable genome content of wheat rusts and divergence of the mating loci.</title>
        <authorList>
            <person name="Cuomo C.A."/>
            <person name="Bakkeren G."/>
            <person name="Szabo L."/>
            <person name="Khalil H."/>
            <person name="Joly D."/>
            <person name="Goldberg J."/>
            <person name="Young S."/>
            <person name="Zeng Q."/>
            <person name="Fellers J."/>
        </authorList>
    </citation>
    <scope>NUCLEOTIDE SEQUENCE [LARGE SCALE GENOMIC DNA]</scope>
    <source>
        <strain evidence="2">1-1 BBBD Race 1</strain>
    </source>
</reference>
<evidence type="ECO:0000256" key="1">
    <source>
        <dbReference type="SAM" id="Phobius"/>
    </source>
</evidence>
<dbReference type="AlphaFoldDB" id="A0A0C4ESX3"/>
<feature type="transmembrane region" description="Helical" evidence="1">
    <location>
        <begin position="69"/>
        <end position="88"/>
    </location>
</feature>
<dbReference type="VEuPathDB" id="FungiDB:PTTG_03902"/>
<dbReference type="OrthoDB" id="370884at2759"/>
<accession>A0A0C4ESX3</accession>
<reference evidence="2" key="1">
    <citation type="submission" date="2009-11" db="EMBL/GenBank/DDBJ databases">
        <authorList>
            <consortium name="The Broad Institute Genome Sequencing Platform"/>
            <person name="Ward D."/>
            <person name="Feldgarden M."/>
            <person name="Earl A."/>
            <person name="Young S.K."/>
            <person name="Zeng Q."/>
            <person name="Koehrsen M."/>
            <person name="Alvarado L."/>
            <person name="Berlin A."/>
            <person name="Bochicchio J."/>
            <person name="Borenstein D."/>
            <person name="Chapman S.B."/>
            <person name="Chen Z."/>
            <person name="Engels R."/>
            <person name="Freedman E."/>
            <person name="Gellesch M."/>
            <person name="Goldberg J."/>
            <person name="Griggs A."/>
            <person name="Gujja S."/>
            <person name="Heilman E."/>
            <person name="Heiman D."/>
            <person name="Hepburn T."/>
            <person name="Howarth C."/>
            <person name="Jen D."/>
            <person name="Larson L."/>
            <person name="Lewis B."/>
            <person name="Mehta T."/>
            <person name="Park D."/>
            <person name="Pearson M."/>
            <person name="Roberts A."/>
            <person name="Saif S."/>
            <person name="Shea T."/>
            <person name="Shenoy N."/>
            <person name="Sisk P."/>
            <person name="Stolte C."/>
            <person name="Sykes S."/>
            <person name="Thomson T."/>
            <person name="Walk T."/>
            <person name="White J."/>
            <person name="Yandava C."/>
            <person name="Izard J."/>
            <person name="Baranova O.V."/>
            <person name="Blanton J.M."/>
            <person name="Tanner A.C."/>
            <person name="Dewhirst F.E."/>
            <person name="Haas B."/>
            <person name="Nusbaum C."/>
            <person name="Birren B."/>
        </authorList>
    </citation>
    <scope>NUCLEOTIDE SEQUENCE [LARGE SCALE GENOMIC DNA]</scope>
    <source>
        <strain evidence="2">1-1 BBBD Race 1</strain>
    </source>
</reference>
<dbReference type="EnsemblFungi" id="PTTG_03902-t43_1">
    <property type="protein sequence ID" value="PTTG_03902-t43_1-p1"/>
    <property type="gene ID" value="PTTG_03902"/>
</dbReference>
<dbReference type="STRING" id="630390.A0A0C4ESX3"/>
<sequence length="127" mass="14535">MYRLKARRLNDGDWVPILAQPEICREYSQLVFVVFMELIGTIVLPIAITLTYSLVINSFLHPPKNFSDAIPLIILAAILGLPAVLILPTSREVSYVFWMLIYLLALPVWNFVLPLYALWHFQPPPLS</sequence>
<keyword evidence="1" id="KW-0472">Membrane</keyword>